<dbReference type="CDD" id="cd16380">
    <property type="entry name" value="YitT_C"/>
    <property type="match status" value="1"/>
</dbReference>
<dbReference type="Pfam" id="PF10035">
    <property type="entry name" value="DUF2179"/>
    <property type="match status" value="1"/>
</dbReference>
<name>H3NH60_9LACT</name>
<reference evidence="8 9" key="1">
    <citation type="submission" date="2012-01" db="EMBL/GenBank/DDBJ databases">
        <title>The Genome Sequence of Facklamia languida CCUG 37842.</title>
        <authorList>
            <consortium name="The Broad Institute Genome Sequencing Platform"/>
            <person name="Earl A."/>
            <person name="Ward D."/>
            <person name="Feldgarden M."/>
            <person name="Gevers D."/>
            <person name="Huys G."/>
            <person name="Young S.K."/>
            <person name="Zeng Q."/>
            <person name="Gargeya S."/>
            <person name="Fitzgerald M."/>
            <person name="Haas B."/>
            <person name="Abouelleil A."/>
            <person name="Alvarado L."/>
            <person name="Arachchi H.M."/>
            <person name="Berlin A."/>
            <person name="Chapman S.B."/>
            <person name="Gearin G."/>
            <person name="Goldberg J."/>
            <person name="Griggs A."/>
            <person name="Gujja S."/>
            <person name="Hansen M."/>
            <person name="Heiman D."/>
            <person name="Howarth C."/>
            <person name="Larimer J."/>
            <person name="Lui A."/>
            <person name="MacDonald P.J.P."/>
            <person name="McCowen C."/>
            <person name="Montmayeur A."/>
            <person name="Murphy C."/>
            <person name="Neiman D."/>
            <person name="Pearson M."/>
            <person name="Priest M."/>
            <person name="Roberts A."/>
            <person name="Saif S."/>
            <person name="Shea T."/>
            <person name="Sisk P."/>
            <person name="Stolte C."/>
            <person name="Sykes S."/>
            <person name="Wortman J."/>
            <person name="Nusbaum C."/>
            <person name="Birren B."/>
        </authorList>
    </citation>
    <scope>NUCLEOTIDE SEQUENCE [LARGE SCALE GENOMIC DNA]</scope>
    <source>
        <strain evidence="8 9">CCUG 37842</strain>
    </source>
</reference>
<dbReference type="Proteomes" id="UP000006190">
    <property type="component" value="Unassembled WGS sequence"/>
</dbReference>
<keyword evidence="5 6" id="KW-0472">Membrane</keyword>
<feature type="transmembrane region" description="Helical" evidence="6">
    <location>
        <begin position="12"/>
        <end position="33"/>
    </location>
</feature>
<feature type="transmembrane region" description="Helical" evidence="6">
    <location>
        <begin position="181"/>
        <end position="201"/>
    </location>
</feature>
<gene>
    <name evidence="8" type="ORF">HMPREF9708_00199</name>
</gene>
<dbReference type="InterPro" id="IPR015867">
    <property type="entry name" value="N-reg_PII/ATP_PRibTrfase_C"/>
</dbReference>
<dbReference type="InterPro" id="IPR003740">
    <property type="entry name" value="YitT"/>
</dbReference>
<evidence type="ECO:0000313" key="8">
    <source>
        <dbReference type="EMBL" id="EHR38115.1"/>
    </source>
</evidence>
<evidence type="ECO:0000256" key="4">
    <source>
        <dbReference type="ARBA" id="ARBA00022989"/>
    </source>
</evidence>
<dbReference type="InterPro" id="IPR019264">
    <property type="entry name" value="DUF2179"/>
</dbReference>
<dbReference type="GO" id="GO:0005886">
    <property type="term" value="C:plasma membrane"/>
    <property type="evidence" value="ECO:0007669"/>
    <property type="project" value="UniProtKB-SubCell"/>
</dbReference>
<feature type="domain" description="DUF2179" evidence="7">
    <location>
        <begin position="227"/>
        <end position="281"/>
    </location>
</feature>
<feature type="transmembrane region" description="Helical" evidence="6">
    <location>
        <begin position="53"/>
        <end position="78"/>
    </location>
</feature>
<dbReference type="PROSITE" id="PS51257">
    <property type="entry name" value="PROKAR_LIPOPROTEIN"/>
    <property type="match status" value="1"/>
</dbReference>
<keyword evidence="3 6" id="KW-0812">Transmembrane</keyword>
<dbReference type="InterPro" id="IPR051461">
    <property type="entry name" value="UPF0750_membrane"/>
</dbReference>
<keyword evidence="9" id="KW-1185">Reference proteome</keyword>
<feature type="transmembrane region" description="Helical" evidence="6">
    <location>
        <begin position="113"/>
        <end position="132"/>
    </location>
</feature>
<evidence type="ECO:0000256" key="2">
    <source>
        <dbReference type="ARBA" id="ARBA00022475"/>
    </source>
</evidence>
<keyword evidence="2" id="KW-1003">Cell membrane</keyword>
<accession>H3NH60</accession>
<dbReference type="Gene3D" id="3.30.70.120">
    <property type="match status" value="1"/>
</dbReference>
<organism evidence="8 9">
    <name type="scientific">Facklamia languida CCUG 37842</name>
    <dbReference type="NCBI Taxonomy" id="883113"/>
    <lineage>
        <taxon>Bacteria</taxon>
        <taxon>Bacillati</taxon>
        <taxon>Bacillota</taxon>
        <taxon>Bacilli</taxon>
        <taxon>Lactobacillales</taxon>
        <taxon>Aerococcaceae</taxon>
        <taxon>Facklamia</taxon>
    </lineage>
</organism>
<dbReference type="PANTHER" id="PTHR33545:SF4">
    <property type="entry name" value="UPF0750 MEMBRANE PROTEIN YXKD"/>
    <property type="match status" value="1"/>
</dbReference>
<feature type="transmembrane region" description="Helical" evidence="6">
    <location>
        <begin position="152"/>
        <end position="175"/>
    </location>
</feature>
<comment type="caution">
    <text evidence="8">The sequence shown here is derived from an EMBL/GenBank/DDBJ whole genome shotgun (WGS) entry which is preliminary data.</text>
</comment>
<evidence type="ECO:0000256" key="6">
    <source>
        <dbReference type="SAM" id="Phobius"/>
    </source>
</evidence>
<proteinExistence type="predicted"/>
<keyword evidence="4 6" id="KW-1133">Transmembrane helix</keyword>
<sequence length="298" mass="32828">MKKIMAYFDLNPASLLYSIFLMTLGCVVYAFGVNYFLLPNHFGNGGVTGIAMLVYYLFGVATGTTNFIVNAILLVVGWKFLGRRTLLLTVYASTCLSVCLNIVKPVPYEATNIIIPAVAGGVLLGLGIGLVIRGNGTTAGTDIVAMIMQKFFGLSFSVGLLMCDMLVILASSFIIGVDMTIVTIMMMFIASQTISLITDGFNRKKSVMIFSEKQEEIAECVVRDMVRGITILKGYGYYTKKDREVLLVIVNRNQIVPLQRLVTQIDPKAFVTITEVQQVIGEGFTFFSYASPHKKFYQ</sequence>
<dbReference type="RefSeq" id="WP_006308077.1">
    <property type="nucleotide sequence ID" value="NZ_JH601133.1"/>
</dbReference>
<protein>
    <recommendedName>
        <fullName evidence="7">DUF2179 domain-containing protein</fullName>
    </recommendedName>
</protein>
<dbReference type="EMBL" id="AGEG01000002">
    <property type="protein sequence ID" value="EHR38115.1"/>
    <property type="molecule type" value="Genomic_DNA"/>
</dbReference>
<dbReference type="PANTHER" id="PTHR33545">
    <property type="entry name" value="UPF0750 MEMBRANE PROTEIN YITT-RELATED"/>
    <property type="match status" value="1"/>
</dbReference>
<feature type="transmembrane region" description="Helical" evidence="6">
    <location>
        <begin position="85"/>
        <end position="107"/>
    </location>
</feature>
<dbReference type="OrthoDB" id="1758221at2"/>
<evidence type="ECO:0000313" key="9">
    <source>
        <dbReference type="Proteomes" id="UP000006190"/>
    </source>
</evidence>
<dbReference type="AlphaFoldDB" id="H3NH60"/>
<evidence type="ECO:0000256" key="3">
    <source>
        <dbReference type="ARBA" id="ARBA00022692"/>
    </source>
</evidence>
<evidence type="ECO:0000256" key="1">
    <source>
        <dbReference type="ARBA" id="ARBA00004651"/>
    </source>
</evidence>
<evidence type="ECO:0000259" key="7">
    <source>
        <dbReference type="Pfam" id="PF10035"/>
    </source>
</evidence>
<evidence type="ECO:0000256" key="5">
    <source>
        <dbReference type="ARBA" id="ARBA00023136"/>
    </source>
</evidence>
<dbReference type="HOGENOM" id="CLU_063199_1_1_9"/>
<dbReference type="PIRSF" id="PIRSF006483">
    <property type="entry name" value="Membrane_protein_YitT"/>
    <property type="match status" value="1"/>
</dbReference>
<dbReference type="eggNOG" id="COG1284">
    <property type="taxonomic scope" value="Bacteria"/>
</dbReference>
<comment type="subcellular location">
    <subcellularLocation>
        <location evidence="1">Cell membrane</location>
        <topology evidence="1">Multi-pass membrane protein</topology>
    </subcellularLocation>
</comment>
<dbReference type="PATRIC" id="fig|883113.3.peg.198"/>
<dbReference type="Pfam" id="PF02588">
    <property type="entry name" value="YitT_membrane"/>
    <property type="match status" value="1"/>
</dbReference>